<dbReference type="EMBL" id="QICL01000006">
    <property type="protein sequence ID" value="PXV65835.1"/>
    <property type="molecule type" value="Genomic_DNA"/>
</dbReference>
<evidence type="ECO:0000256" key="2">
    <source>
        <dbReference type="ARBA" id="ARBA00007495"/>
    </source>
</evidence>
<dbReference type="OrthoDB" id="1032269at2"/>
<dbReference type="RefSeq" id="WP_110310031.1">
    <property type="nucleotide sequence ID" value="NZ_QICL01000006.1"/>
</dbReference>
<evidence type="ECO:0000259" key="12">
    <source>
        <dbReference type="PROSITE" id="PS51760"/>
    </source>
</evidence>
<evidence type="ECO:0000256" key="10">
    <source>
        <dbReference type="RuleBase" id="RU361174"/>
    </source>
</evidence>
<keyword evidence="6 10" id="KW-0378">Hydrolase</keyword>
<sequence length="557" mass="61750">MKYTNYIFLFLTAIFVFASCEDARHDAITYQEPDMSNSIKAIVGKYDVVKSYVDYANNPVFRVGAGVGIDEYVNNVKANSIVNSNFDEITIGYEMKHGAIVQSDGELNFTNVDRLFAATSEAKVGVFGHTLVWHTNQNASYLNSLIAPANLMSNSDFELGTIAGWAGWGNGSTMGVTDNGKGYGNAGYAMWVTNPSASANYWDAQILYSLPLPLLNGSTYNLSFDVKADKAAVIRPEMQSSNYSSDSFGTVNASTDWQRVGLNTTITADDRNRVIMSLAESAATIYIDNIVLSKVDATPRSQIAGSSLNVLKTTSEDEQTIIGSVMEKWISEMVSHCKQYVKAWDVVNEPMDDGKPYELKTGIGKTNKAADEFYWQDYLGKDYAVKAFNLARQYGNAGDKLFINDYNLEYNLDKCRGIIQYVQYIESKGAKVDGIGTQMHLSLTSDKEKIVQMFQLLAATGKLIRVSELDIRLGKTPTEADLAAQAEMYRYVVEMYFKHTPANQRYGITVWGVSDSPEDSKWLPGEQQALWDLNLRRKLSYKGFCDGLAGKDVSTGF</sequence>
<dbReference type="SMART" id="SM00633">
    <property type="entry name" value="Glyco_10"/>
    <property type="match status" value="1"/>
</dbReference>
<evidence type="ECO:0000256" key="7">
    <source>
        <dbReference type="ARBA" id="ARBA00023277"/>
    </source>
</evidence>
<gene>
    <name evidence="13" type="ORF">CLV62_1068</name>
</gene>
<feature type="chain" id="PRO_5015935907" description="Beta-xylanase" evidence="11">
    <location>
        <begin position="19"/>
        <end position="557"/>
    </location>
</feature>
<dbReference type="InterPro" id="IPR044846">
    <property type="entry name" value="GH10"/>
</dbReference>
<keyword evidence="14" id="KW-1185">Reference proteome</keyword>
<dbReference type="GO" id="GO:0045493">
    <property type="term" value="P:xylan catabolic process"/>
    <property type="evidence" value="ECO:0007669"/>
    <property type="project" value="UniProtKB-KW"/>
</dbReference>
<evidence type="ECO:0000313" key="13">
    <source>
        <dbReference type="EMBL" id="PXV65835.1"/>
    </source>
</evidence>
<keyword evidence="8 10" id="KW-0326">Glycosidase</keyword>
<proteinExistence type="inferred from homology"/>
<evidence type="ECO:0000256" key="6">
    <source>
        <dbReference type="ARBA" id="ARBA00022801"/>
    </source>
</evidence>
<evidence type="ECO:0000313" key="14">
    <source>
        <dbReference type="Proteomes" id="UP000247973"/>
    </source>
</evidence>
<comment type="similarity">
    <text evidence="2 10">Belongs to the glycosyl hydrolase 10 (cellulase F) family.</text>
</comment>
<evidence type="ECO:0000256" key="5">
    <source>
        <dbReference type="ARBA" id="ARBA00022737"/>
    </source>
</evidence>
<dbReference type="PANTHER" id="PTHR31490:SF88">
    <property type="entry name" value="BETA-XYLANASE"/>
    <property type="match status" value="1"/>
</dbReference>
<dbReference type="Gene3D" id="2.60.120.260">
    <property type="entry name" value="Galactose-binding domain-like"/>
    <property type="match status" value="1"/>
</dbReference>
<dbReference type="PROSITE" id="PS51257">
    <property type="entry name" value="PROKAR_LIPOPROTEIN"/>
    <property type="match status" value="1"/>
</dbReference>
<dbReference type="Pfam" id="PF00331">
    <property type="entry name" value="Glyco_hydro_10"/>
    <property type="match status" value="2"/>
</dbReference>
<keyword evidence="5" id="KW-0677">Repeat</keyword>
<evidence type="ECO:0000256" key="4">
    <source>
        <dbReference type="ARBA" id="ARBA00022729"/>
    </source>
</evidence>
<evidence type="ECO:0000256" key="3">
    <source>
        <dbReference type="ARBA" id="ARBA00022651"/>
    </source>
</evidence>
<keyword evidence="3" id="KW-0858">Xylan degradation</keyword>
<accession>A0A2V3PQA5</accession>
<dbReference type="EC" id="3.2.1.8" evidence="10"/>
<evidence type="ECO:0000256" key="11">
    <source>
        <dbReference type="SAM" id="SignalP"/>
    </source>
</evidence>
<dbReference type="GO" id="GO:0031176">
    <property type="term" value="F:endo-1,4-beta-xylanase activity"/>
    <property type="evidence" value="ECO:0007669"/>
    <property type="project" value="UniProtKB-EC"/>
</dbReference>
<dbReference type="Proteomes" id="UP000247973">
    <property type="component" value="Unassembled WGS sequence"/>
</dbReference>
<dbReference type="Pfam" id="PF02018">
    <property type="entry name" value="CBM_4_9"/>
    <property type="match status" value="1"/>
</dbReference>
<dbReference type="InterPro" id="IPR017853">
    <property type="entry name" value="GH"/>
</dbReference>
<keyword evidence="9 10" id="KW-0624">Polysaccharide degradation</keyword>
<feature type="signal peptide" evidence="11">
    <location>
        <begin position="1"/>
        <end position="18"/>
    </location>
</feature>
<dbReference type="PANTHER" id="PTHR31490">
    <property type="entry name" value="GLYCOSYL HYDROLASE"/>
    <property type="match status" value="1"/>
</dbReference>
<dbReference type="SUPFAM" id="SSF49785">
    <property type="entry name" value="Galactose-binding domain-like"/>
    <property type="match status" value="1"/>
</dbReference>
<reference evidence="13 14" key="1">
    <citation type="submission" date="2018-03" db="EMBL/GenBank/DDBJ databases">
        <title>Genomic Encyclopedia of Archaeal and Bacterial Type Strains, Phase II (KMG-II): from individual species to whole genera.</title>
        <authorList>
            <person name="Goeker M."/>
        </authorList>
    </citation>
    <scope>NUCLEOTIDE SEQUENCE [LARGE SCALE GENOMIC DNA]</scope>
    <source>
        <strain evidence="13 14">DSM 100214</strain>
    </source>
</reference>
<dbReference type="InterPro" id="IPR003305">
    <property type="entry name" value="CenC_carb-bd"/>
</dbReference>
<dbReference type="InterPro" id="IPR001000">
    <property type="entry name" value="GH10_dom"/>
</dbReference>
<dbReference type="Gene3D" id="3.20.20.80">
    <property type="entry name" value="Glycosidases"/>
    <property type="match status" value="2"/>
</dbReference>
<dbReference type="AlphaFoldDB" id="A0A2V3PQA5"/>
<dbReference type="InterPro" id="IPR008979">
    <property type="entry name" value="Galactose-bd-like_sf"/>
</dbReference>
<dbReference type="PRINTS" id="PR00134">
    <property type="entry name" value="GLHYDRLASE10"/>
</dbReference>
<evidence type="ECO:0000256" key="8">
    <source>
        <dbReference type="ARBA" id="ARBA00023295"/>
    </source>
</evidence>
<evidence type="ECO:0000256" key="9">
    <source>
        <dbReference type="ARBA" id="ARBA00023326"/>
    </source>
</evidence>
<protein>
    <recommendedName>
        <fullName evidence="10">Beta-xylanase</fullName>
        <ecNumber evidence="10">3.2.1.8</ecNumber>
    </recommendedName>
</protein>
<feature type="domain" description="GH10" evidence="12">
    <location>
        <begin position="55"/>
        <end position="547"/>
    </location>
</feature>
<keyword evidence="7 10" id="KW-0119">Carbohydrate metabolism</keyword>
<dbReference type="PROSITE" id="PS51760">
    <property type="entry name" value="GH10_2"/>
    <property type="match status" value="1"/>
</dbReference>
<name>A0A2V3PQA5_9BACT</name>
<keyword evidence="4 11" id="KW-0732">Signal</keyword>
<dbReference type="SUPFAM" id="SSF51445">
    <property type="entry name" value="(Trans)glycosidases"/>
    <property type="match status" value="1"/>
</dbReference>
<evidence type="ECO:0000256" key="1">
    <source>
        <dbReference type="ARBA" id="ARBA00000681"/>
    </source>
</evidence>
<comment type="caution">
    <text evidence="13">The sequence shown here is derived from an EMBL/GenBank/DDBJ whole genome shotgun (WGS) entry which is preliminary data.</text>
</comment>
<comment type="catalytic activity">
    <reaction evidence="1 10">
        <text>Endohydrolysis of (1-&gt;4)-beta-D-xylosidic linkages in xylans.</text>
        <dbReference type="EC" id="3.2.1.8"/>
    </reaction>
</comment>
<organism evidence="13 14">
    <name type="scientific">Dysgonomonas alginatilytica</name>
    <dbReference type="NCBI Taxonomy" id="1605892"/>
    <lineage>
        <taxon>Bacteria</taxon>
        <taxon>Pseudomonadati</taxon>
        <taxon>Bacteroidota</taxon>
        <taxon>Bacteroidia</taxon>
        <taxon>Bacteroidales</taxon>
        <taxon>Dysgonomonadaceae</taxon>
        <taxon>Dysgonomonas</taxon>
    </lineage>
</organism>